<evidence type="ECO:0000259" key="3">
    <source>
        <dbReference type="Pfam" id="PF13439"/>
    </source>
</evidence>
<dbReference type="Pfam" id="PF00534">
    <property type="entry name" value="Glycos_transf_1"/>
    <property type="match status" value="1"/>
</dbReference>
<feature type="domain" description="Glycosyltransferase subfamily 4-like N-terminal" evidence="3">
    <location>
        <begin position="346"/>
        <end position="529"/>
    </location>
</feature>
<comment type="caution">
    <text evidence="4">The sequence shown here is derived from an EMBL/GenBank/DDBJ whole genome shotgun (WGS) entry which is preliminary data.</text>
</comment>
<reference evidence="4 5" key="1">
    <citation type="submission" date="2019-09" db="EMBL/GenBank/DDBJ databases">
        <title>Draft genome sequences of 48 bacterial type strains from the CCUG.</title>
        <authorList>
            <person name="Tunovic T."/>
            <person name="Pineiro-Iglesias B."/>
            <person name="Unosson C."/>
            <person name="Inganas E."/>
            <person name="Ohlen M."/>
            <person name="Cardew S."/>
            <person name="Jensie-Markopoulos S."/>
            <person name="Salva-Serra F."/>
            <person name="Jaen-Luchoro D."/>
            <person name="Karlsson R."/>
            <person name="Svensson-Stadler L."/>
            <person name="Chun J."/>
            <person name="Moore E."/>
        </authorList>
    </citation>
    <scope>NUCLEOTIDE SEQUENCE [LARGE SCALE GENOMIC DNA]</scope>
    <source>
        <strain evidence="4 5">CCUG 65687</strain>
    </source>
</reference>
<dbReference type="GO" id="GO:0016757">
    <property type="term" value="F:glycosyltransferase activity"/>
    <property type="evidence" value="ECO:0007669"/>
    <property type="project" value="InterPro"/>
</dbReference>
<dbReference type="Gene3D" id="3.40.50.2000">
    <property type="entry name" value="Glycogen Phosphorylase B"/>
    <property type="match status" value="2"/>
</dbReference>
<keyword evidence="4" id="KW-0808">Transferase</keyword>
<dbReference type="InterPro" id="IPR029044">
    <property type="entry name" value="Nucleotide-diphossugar_trans"/>
</dbReference>
<dbReference type="InterPro" id="IPR001173">
    <property type="entry name" value="Glyco_trans_2-like"/>
</dbReference>
<evidence type="ECO:0000313" key="4">
    <source>
        <dbReference type="EMBL" id="KAB0685840.1"/>
    </source>
</evidence>
<dbReference type="PANTHER" id="PTHR45947">
    <property type="entry name" value="SULFOQUINOVOSYL TRANSFERASE SQD2"/>
    <property type="match status" value="1"/>
</dbReference>
<sequence length="741" mass="82386">MLSFSIVINTLNRAALLQKTLESFRWIRYAGDFEVIVVNGPSTDGSAEVISSWSSFIRAGTCPVANLSVSRNVGICMAEGDVVAFIDDDAIPEPEWLTQLAAAYDSPEIGGAGGLVFDQTGYTFQYEYSTANRLGNSNWAAKKSAEHLCFPGSYEFPYLQGTNASFRRSALMEVGGFDEEIEYYLDETELCCRLVDAGYVIRQLPNAYVHHKFAPSHVRDDHKITRYRYPVIKNKIYFSLKHARKYLPLDEIFDDNRKFSQGHENDIRFHIDGGRLDKSELDKFKEENARAWNTGVEHGLHGHAELITAEKKARVAGEFKKFETFGDPSQDAIVLIARDYPPAQTGGIATFNKDLAEGLGSQGRIVHVITQSPDFNRVDFENGAWIHRIVTKEMARSSEAVERNIPAHIWNWSATALEEVERIASHRKIGVVEAPIWDCEGCAFLFDGRWPVVTSLHTTLHFWIETHPEYAADAAWMKSFGKPMLELEQEMMTRADAVRANSRAIVTEIEAAYGFKFDQQKTIVVPHGLAANVTASNGKRTSNSDDVTLLFVGRLEPRKGIDVLLEALPDVFAEMPNVKVRVIGDDTLPGPTGRPIKDAFIDSEAGRKWGDRLSFEGRVPDDVVRAAYAECDVFVAPSRFESFGLVFLEAMREGKPVIGCAAGGMPEVVSHEVTGLLVTPGDAKSLAQAIRRLVDSSELRERMGNAGRRLFAERFTAKRMASESGALYSLAINNHLNAVAQ</sequence>
<dbReference type="InterPro" id="IPR028098">
    <property type="entry name" value="Glyco_trans_4-like_N"/>
</dbReference>
<dbReference type="RefSeq" id="WP_060338561.1">
    <property type="nucleotide sequence ID" value="NZ_CABVPO010000016.1"/>
</dbReference>
<dbReference type="Gene3D" id="3.90.550.10">
    <property type="entry name" value="Spore Coat Polysaccharide Biosynthesis Protein SpsA, Chain A"/>
    <property type="match status" value="1"/>
</dbReference>
<dbReference type="Pfam" id="PF13439">
    <property type="entry name" value="Glyco_transf_4"/>
    <property type="match status" value="1"/>
</dbReference>
<organism evidence="4 5">
    <name type="scientific">Burkholderia territorii</name>
    <dbReference type="NCBI Taxonomy" id="1503055"/>
    <lineage>
        <taxon>Bacteria</taxon>
        <taxon>Pseudomonadati</taxon>
        <taxon>Pseudomonadota</taxon>
        <taxon>Betaproteobacteria</taxon>
        <taxon>Burkholderiales</taxon>
        <taxon>Burkholderiaceae</taxon>
        <taxon>Burkholderia</taxon>
        <taxon>Burkholderia cepacia complex</taxon>
    </lineage>
</organism>
<dbReference type="InterPro" id="IPR001296">
    <property type="entry name" value="Glyco_trans_1"/>
</dbReference>
<dbReference type="PANTHER" id="PTHR45947:SF3">
    <property type="entry name" value="SULFOQUINOVOSYL TRANSFERASE SQD2"/>
    <property type="match status" value="1"/>
</dbReference>
<dbReference type="AlphaFoldDB" id="A0A6L3NNJ2"/>
<dbReference type="EMBL" id="VZOL01000015">
    <property type="protein sequence ID" value="KAB0685840.1"/>
    <property type="molecule type" value="Genomic_DNA"/>
</dbReference>
<gene>
    <name evidence="4" type="ORF">F7R13_02930</name>
</gene>
<accession>A0A6L3NNJ2</accession>
<dbReference type="SUPFAM" id="SSF53756">
    <property type="entry name" value="UDP-Glycosyltransferase/glycogen phosphorylase"/>
    <property type="match status" value="1"/>
</dbReference>
<evidence type="ECO:0000259" key="2">
    <source>
        <dbReference type="Pfam" id="PF00535"/>
    </source>
</evidence>
<dbReference type="InterPro" id="IPR050194">
    <property type="entry name" value="Glycosyltransferase_grp1"/>
</dbReference>
<evidence type="ECO:0000259" key="1">
    <source>
        <dbReference type="Pfam" id="PF00534"/>
    </source>
</evidence>
<proteinExistence type="predicted"/>
<dbReference type="CDD" id="cd03801">
    <property type="entry name" value="GT4_PimA-like"/>
    <property type="match status" value="1"/>
</dbReference>
<dbReference type="Proteomes" id="UP000473571">
    <property type="component" value="Unassembled WGS sequence"/>
</dbReference>
<evidence type="ECO:0000313" key="5">
    <source>
        <dbReference type="Proteomes" id="UP000473571"/>
    </source>
</evidence>
<name>A0A6L3NNJ2_9BURK</name>
<dbReference type="Pfam" id="PF00535">
    <property type="entry name" value="Glycos_transf_2"/>
    <property type="match status" value="1"/>
</dbReference>
<dbReference type="SUPFAM" id="SSF53448">
    <property type="entry name" value="Nucleotide-diphospho-sugar transferases"/>
    <property type="match status" value="1"/>
</dbReference>
<protein>
    <submittedName>
        <fullName evidence="4">Glycosyltransferase</fullName>
    </submittedName>
</protein>
<feature type="domain" description="Glycosyltransferase 2-like" evidence="2">
    <location>
        <begin position="5"/>
        <end position="174"/>
    </location>
</feature>
<feature type="domain" description="Glycosyl transferase family 1" evidence="1">
    <location>
        <begin position="539"/>
        <end position="709"/>
    </location>
</feature>